<keyword evidence="1" id="KW-0812">Transmembrane</keyword>
<sequence length="56" mass="6090">MTFIYIIAQSGFLCLATLLPISLLASSFRMIQLTDGMGLKVLIEEVANTAYGYCAL</sequence>
<feature type="transmembrane region" description="Helical" evidence="1">
    <location>
        <begin position="6"/>
        <end position="25"/>
    </location>
</feature>
<accession>A0A4S8M001</accession>
<keyword evidence="1" id="KW-1133">Transmembrane helix</keyword>
<name>A0A4S8M001_DENBC</name>
<proteinExistence type="predicted"/>
<reference evidence="2 3" key="1">
    <citation type="journal article" date="2019" name="Nat. Ecol. Evol.">
        <title>Megaphylogeny resolves global patterns of mushroom evolution.</title>
        <authorList>
            <person name="Varga T."/>
            <person name="Krizsan K."/>
            <person name="Foldi C."/>
            <person name="Dima B."/>
            <person name="Sanchez-Garcia M."/>
            <person name="Sanchez-Ramirez S."/>
            <person name="Szollosi G.J."/>
            <person name="Szarkandi J.G."/>
            <person name="Papp V."/>
            <person name="Albert L."/>
            <person name="Andreopoulos W."/>
            <person name="Angelini C."/>
            <person name="Antonin V."/>
            <person name="Barry K.W."/>
            <person name="Bougher N.L."/>
            <person name="Buchanan P."/>
            <person name="Buyck B."/>
            <person name="Bense V."/>
            <person name="Catcheside P."/>
            <person name="Chovatia M."/>
            <person name="Cooper J."/>
            <person name="Damon W."/>
            <person name="Desjardin D."/>
            <person name="Finy P."/>
            <person name="Geml J."/>
            <person name="Haridas S."/>
            <person name="Hughes K."/>
            <person name="Justo A."/>
            <person name="Karasinski D."/>
            <person name="Kautmanova I."/>
            <person name="Kiss B."/>
            <person name="Kocsube S."/>
            <person name="Kotiranta H."/>
            <person name="LaButti K.M."/>
            <person name="Lechner B.E."/>
            <person name="Liimatainen K."/>
            <person name="Lipzen A."/>
            <person name="Lukacs Z."/>
            <person name="Mihaltcheva S."/>
            <person name="Morgado L.N."/>
            <person name="Niskanen T."/>
            <person name="Noordeloos M.E."/>
            <person name="Ohm R.A."/>
            <person name="Ortiz-Santana B."/>
            <person name="Ovrebo C."/>
            <person name="Racz N."/>
            <person name="Riley R."/>
            <person name="Savchenko A."/>
            <person name="Shiryaev A."/>
            <person name="Soop K."/>
            <person name="Spirin V."/>
            <person name="Szebenyi C."/>
            <person name="Tomsovsky M."/>
            <person name="Tulloss R.E."/>
            <person name="Uehling J."/>
            <person name="Grigoriev I.V."/>
            <person name="Vagvolgyi C."/>
            <person name="Papp T."/>
            <person name="Martin F.M."/>
            <person name="Miettinen O."/>
            <person name="Hibbett D.S."/>
            <person name="Nagy L.G."/>
        </authorList>
    </citation>
    <scope>NUCLEOTIDE SEQUENCE [LARGE SCALE GENOMIC DNA]</scope>
    <source>
        <strain evidence="2 3">CBS 962.96</strain>
    </source>
</reference>
<protein>
    <submittedName>
        <fullName evidence="2">Uncharacterized protein</fullName>
    </submittedName>
</protein>
<dbReference type="AlphaFoldDB" id="A0A4S8M001"/>
<organism evidence="2 3">
    <name type="scientific">Dendrothele bispora (strain CBS 962.96)</name>
    <dbReference type="NCBI Taxonomy" id="1314807"/>
    <lineage>
        <taxon>Eukaryota</taxon>
        <taxon>Fungi</taxon>
        <taxon>Dikarya</taxon>
        <taxon>Basidiomycota</taxon>
        <taxon>Agaricomycotina</taxon>
        <taxon>Agaricomycetes</taxon>
        <taxon>Agaricomycetidae</taxon>
        <taxon>Agaricales</taxon>
        <taxon>Agaricales incertae sedis</taxon>
        <taxon>Dendrothele</taxon>
    </lineage>
</organism>
<keyword evidence="3" id="KW-1185">Reference proteome</keyword>
<dbReference type="Proteomes" id="UP000297245">
    <property type="component" value="Unassembled WGS sequence"/>
</dbReference>
<keyword evidence="1" id="KW-0472">Membrane</keyword>
<dbReference type="EMBL" id="ML179213">
    <property type="protein sequence ID" value="THU94898.1"/>
    <property type="molecule type" value="Genomic_DNA"/>
</dbReference>
<evidence type="ECO:0000256" key="1">
    <source>
        <dbReference type="SAM" id="Phobius"/>
    </source>
</evidence>
<gene>
    <name evidence="2" type="ORF">K435DRAFT_143595</name>
</gene>
<evidence type="ECO:0000313" key="3">
    <source>
        <dbReference type="Proteomes" id="UP000297245"/>
    </source>
</evidence>
<evidence type="ECO:0000313" key="2">
    <source>
        <dbReference type="EMBL" id="THU94898.1"/>
    </source>
</evidence>